<dbReference type="Proteomes" id="UP000266615">
    <property type="component" value="Unassembled WGS sequence"/>
</dbReference>
<dbReference type="AlphaFoldDB" id="A0A3A4F966"/>
<keyword evidence="4 8" id="KW-0378">Hydrolase</keyword>
<dbReference type="InterPro" id="IPR001764">
    <property type="entry name" value="Glyco_hydro_3_N"/>
</dbReference>
<gene>
    <name evidence="8" type="ORF">D3250_06290</name>
</gene>
<evidence type="ECO:0000256" key="1">
    <source>
        <dbReference type="ARBA" id="ARBA00001231"/>
    </source>
</evidence>
<feature type="domain" description="Glycoside hydrolase family 3 N-terminal" evidence="7">
    <location>
        <begin position="112"/>
        <end position="443"/>
    </location>
</feature>
<dbReference type="SUPFAM" id="SSF51445">
    <property type="entry name" value="(Trans)glycosidases"/>
    <property type="match status" value="1"/>
</dbReference>
<dbReference type="GO" id="GO:0009254">
    <property type="term" value="P:peptidoglycan turnover"/>
    <property type="evidence" value="ECO:0007669"/>
    <property type="project" value="TreeGrafter"/>
</dbReference>
<dbReference type="PANTHER" id="PTHR30480">
    <property type="entry name" value="BETA-HEXOSAMINIDASE-RELATED"/>
    <property type="match status" value="1"/>
</dbReference>
<evidence type="ECO:0000256" key="5">
    <source>
        <dbReference type="ARBA" id="ARBA00023295"/>
    </source>
</evidence>
<evidence type="ECO:0000313" key="8">
    <source>
        <dbReference type="EMBL" id="RJN31737.1"/>
    </source>
</evidence>
<dbReference type="InterPro" id="IPR050226">
    <property type="entry name" value="NagZ_Beta-hexosaminidase"/>
</dbReference>
<evidence type="ECO:0000256" key="4">
    <source>
        <dbReference type="ARBA" id="ARBA00022801"/>
    </source>
</evidence>
<dbReference type="GO" id="GO:0004563">
    <property type="term" value="F:beta-N-acetylhexosaminidase activity"/>
    <property type="evidence" value="ECO:0007669"/>
    <property type="project" value="UniProtKB-EC"/>
</dbReference>
<dbReference type="InterPro" id="IPR017853">
    <property type="entry name" value="GH"/>
</dbReference>
<accession>A0A3A4F966</accession>
<evidence type="ECO:0000256" key="2">
    <source>
        <dbReference type="ARBA" id="ARBA00005336"/>
    </source>
</evidence>
<name>A0A3A4F966_9MICC</name>
<dbReference type="GO" id="GO:0005975">
    <property type="term" value="P:carbohydrate metabolic process"/>
    <property type="evidence" value="ECO:0007669"/>
    <property type="project" value="InterPro"/>
</dbReference>
<dbReference type="Gene3D" id="3.20.20.300">
    <property type="entry name" value="Glycoside hydrolase, family 3, N-terminal domain"/>
    <property type="match status" value="1"/>
</dbReference>
<feature type="region of interest" description="Disordered" evidence="6">
    <location>
        <begin position="50"/>
        <end position="77"/>
    </location>
</feature>
<comment type="caution">
    <text evidence="8">The sequence shown here is derived from an EMBL/GenBank/DDBJ whole genome shotgun (WGS) entry which is preliminary data.</text>
</comment>
<dbReference type="Pfam" id="PF00933">
    <property type="entry name" value="Glyco_hydro_3"/>
    <property type="match status" value="1"/>
</dbReference>
<feature type="compositionally biased region" description="Acidic residues" evidence="6">
    <location>
        <begin position="58"/>
        <end position="77"/>
    </location>
</feature>
<proteinExistence type="inferred from homology"/>
<comment type="catalytic activity">
    <reaction evidence="1">
        <text>Hydrolysis of terminal non-reducing N-acetyl-D-hexosamine residues in N-acetyl-beta-D-hexosaminides.</text>
        <dbReference type="EC" id="3.2.1.52"/>
    </reaction>
</comment>
<protein>
    <recommendedName>
        <fullName evidence="3">beta-N-acetylhexosaminidase</fullName>
        <ecNumber evidence="3">3.2.1.52</ecNumber>
    </recommendedName>
</protein>
<dbReference type="EC" id="3.2.1.52" evidence="3"/>
<feature type="region of interest" description="Disordered" evidence="6">
    <location>
        <begin position="473"/>
        <end position="504"/>
    </location>
</feature>
<dbReference type="PANTHER" id="PTHR30480:SF13">
    <property type="entry name" value="BETA-HEXOSAMINIDASE"/>
    <property type="match status" value="1"/>
</dbReference>
<keyword evidence="5" id="KW-0326">Glycosidase</keyword>
<evidence type="ECO:0000256" key="6">
    <source>
        <dbReference type="SAM" id="MobiDB-lite"/>
    </source>
</evidence>
<evidence type="ECO:0000313" key="9">
    <source>
        <dbReference type="Proteomes" id="UP000266615"/>
    </source>
</evidence>
<sequence length="633" mass="64946">MWSLDVCCGCCQPGPADRTLVGMVSLSRVLTVAALTGAFLLTSCAENDDVGSPGSVDADSDGAEENAEEAAEQERAEEEERFSEAVGAQEAALAGPGEQHRSEAAELVAEMTLDERAGQVIIGEYSGTDVDSAAELVERHHLAGVILMGHNIPSSSGAVATDALAAQIDTIASSGSDPEAASARAVPPIISVDQEGGLVTRVGAPLNEWPTPMGSGAVHQSSGELWSVGGVHRHMAADLADLGFTVTFAPNADVTIGADDPTMGSRTFGADPDSVGPLALQAVRGLADAGLAGSIKHFPGHGSVTDDSHHTLPVQQRELSELRERDWKPFAEVIEAGAPMVMMGHIEVPELEAGVPSSLSSAGYAEIREMGHEGVIVTDAMNMAAIADGFGGDQAVVEALAAGADLILMPHSSPGAHAAIMAAVESGELQEDRLVEAAERVVALVLWQQELAAGELDAGPGVSAPEELQGRVIYGPADGDSRNEGDEPPSAEEASEHPDAGDPSAVAEHVAVQSITLVEGDCETELVTEALQIHGGTQQDRDRLAMAAREAGLEVGWGPVVTLLGGTAPSSGDVVVSLDRPEALADSTAETKLALYGRTQASFTALVGVLTGTEAPGALPVEVGEHPVGHTRC</sequence>
<dbReference type="EMBL" id="QYZP01000002">
    <property type="protein sequence ID" value="RJN31737.1"/>
    <property type="molecule type" value="Genomic_DNA"/>
</dbReference>
<comment type="similarity">
    <text evidence="2">Belongs to the glycosyl hydrolase 3 family.</text>
</comment>
<keyword evidence="9" id="KW-1185">Reference proteome</keyword>
<reference evidence="8 9" key="1">
    <citation type="submission" date="2018-09" db="EMBL/GenBank/DDBJ databases">
        <title>Nesterenkonia natronophila sp. nov., an alkaliphilic actinobacteriume isolated from a soda lake, and emended description of the genus Nesterenkonia.</title>
        <authorList>
            <person name="Menes R.J."/>
            <person name="Iriarte A."/>
        </authorList>
    </citation>
    <scope>NUCLEOTIDE SEQUENCE [LARGE SCALE GENOMIC DNA]</scope>
    <source>
        <strain evidence="8 9">M8</strain>
    </source>
</reference>
<organism evidence="8 9">
    <name type="scientific">Nesterenkonia natronophila</name>
    <dbReference type="NCBI Taxonomy" id="2174932"/>
    <lineage>
        <taxon>Bacteria</taxon>
        <taxon>Bacillati</taxon>
        <taxon>Actinomycetota</taxon>
        <taxon>Actinomycetes</taxon>
        <taxon>Micrococcales</taxon>
        <taxon>Micrococcaceae</taxon>
        <taxon>Nesterenkonia</taxon>
    </lineage>
</organism>
<dbReference type="InterPro" id="IPR036962">
    <property type="entry name" value="Glyco_hydro_3_N_sf"/>
</dbReference>
<evidence type="ECO:0000256" key="3">
    <source>
        <dbReference type="ARBA" id="ARBA00012663"/>
    </source>
</evidence>
<evidence type="ECO:0000259" key="7">
    <source>
        <dbReference type="Pfam" id="PF00933"/>
    </source>
</evidence>